<dbReference type="InterPro" id="IPR020846">
    <property type="entry name" value="MFS_dom"/>
</dbReference>
<evidence type="ECO:0000313" key="8">
    <source>
        <dbReference type="EMBL" id="KAL3810913.1"/>
    </source>
</evidence>
<feature type="transmembrane region" description="Helical" evidence="6">
    <location>
        <begin position="96"/>
        <end position="117"/>
    </location>
</feature>
<keyword evidence="6" id="KW-1133">Transmembrane helix</keyword>
<keyword evidence="3" id="KW-1003">Cell membrane</keyword>
<dbReference type="SUPFAM" id="SSF103473">
    <property type="entry name" value="MFS general substrate transporter"/>
    <property type="match status" value="1"/>
</dbReference>
<evidence type="ECO:0000259" key="7">
    <source>
        <dbReference type="PROSITE" id="PS50850"/>
    </source>
</evidence>
<evidence type="ECO:0000256" key="2">
    <source>
        <dbReference type="ARBA" id="ARBA00022448"/>
    </source>
</evidence>
<feature type="domain" description="Major facilitator superfamily (MFS) profile" evidence="7">
    <location>
        <begin position="41"/>
        <end position="354"/>
    </location>
</feature>
<name>A0ABD3RDL1_9STRA</name>
<keyword evidence="6" id="KW-0472">Membrane</keyword>
<sequence length="354" mass="38367">MEVDRQDSRSEGLLEGDGGCHHRGTSSSSASTPLPAPRNTMQAIAGVMGNVLEYDFALFGYFSDVIATVFFPPPSDDDGGGGGDGHGDDVVSSSRLVASFTVYGGAFVVRPVGGLIIGHIGDRHGRKRALVLSLALMAFPTFLMGCLPTYEQIGPTSTILLVICRLLQGVSVGGQLPASLIYTVEMSPKEHWGYYGSLTANIGTLLGSFVGVFIRALLTDEQLIKWGWRLPFLSGIFIGFVSMYLETHGREHNPNVSDDDKNDLIAEKGGLKHPLGDVFKRENLPALASATLTPMLYGAGFYTTFVWMAIFMKVLVDPPIEHGRYLLLACSRIDGDAKKRWWLVVWASGYLDLS</sequence>
<protein>
    <recommendedName>
        <fullName evidence="7">Major facilitator superfamily (MFS) profile domain-containing protein</fullName>
    </recommendedName>
</protein>
<evidence type="ECO:0000256" key="4">
    <source>
        <dbReference type="ARBA" id="ARBA00022847"/>
    </source>
</evidence>
<reference evidence="8 9" key="1">
    <citation type="submission" date="2024-10" db="EMBL/GenBank/DDBJ databases">
        <title>Updated reference genomes for cyclostephanoid diatoms.</title>
        <authorList>
            <person name="Roberts W.R."/>
            <person name="Alverson A.J."/>
        </authorList>
    </citation>
    <scope>NUCLEOTIDE SEQUENCE [LARGE SCALE GENOMIC DNA]</scope>
    <source>
        <strain evidence="8 9">AJA228-03</strain>
    </source>
</reference>
<dbReference type="Pfam" id="PF07690">
    <property type="entry name" value="MFS_1"/>
    <property type="match status" value="1"/>
</dbReference>
<evidence type="ECO:0000256" key="6">
    <source>
        <dbReference type="SAM" id="Phobius"/>
    </source>
</evidence>
<dbReference type="Gene3D" id="1.20.1250.20">
    <property type="entry name" value="MFS general substrate transporter like domains"/>
    <property type="match status" value="1"/>
</dbReference>
<dbReference type="AlphaFoldDB" id="A0ABD3RDL1"/>
<feature type="transmembrane region" description="Helical" evidence="6">
    <location>
        <begin position="129"/>
        <end position="150"/>
    </location>
</feature>
<feature type="transmembrane region" description="Helical" evidence="6">
    <location>
        <begin position="295"/>
        <end position="316"/>
    </location>
</feature>
<keyword evidence="4" id="KW-0769">Symport</keyword>
<feature type="compositionally biased region" description="Basic and acidic residues" evidence="5">
    <location>
        <begin position="1"/>
        <end position="12"/>
    </location>
</feature>
<organism evidence="8 9">
    <name type="scientific">Cyclostephanos tholiformis</name>
    <dbReference type="NCBI Taxonomy" id="382380"/>
    <lineage>
        <taxon>Eukaryota</taxon>
        <taxon>Sar</taxon>
        <taxon>Stramenopiles</taxon>
        <taxon>Ochrophyta</taxon>
        <taxon>Bacillariophyta</taxon>
        <taxon>Coscinodiscophyceae</taxon>
        <taxon>Thalassiosirophycidae</taxon>
        <taxon>Stephanodiscales</taxon>
        <taxon>Stephanodiscaceae</taxon>
        <taxon>Cyclostephanos</taxon>
    </lineage>
</organism>
<comment type="subcellular location">
    <subcellularLocation>
        <location evidence="1">Cell membrane</location>
        <topology evidence="1">Multi-pass membrane protein</topology>
    </subcellularLocation>
</comment>
<dbReference type="PANTHER" id="PTHR43528">
    <property type="entry name" value="ALPHA-KETOGLUTARATE PERMEASE"/>
    <property type="match status" value="1"/>
</dbReference>
<proteinExistence type="predicted"/>
<feature type="transmembrane region" description="Helical" evidence="6">
    <location>
        <begin position="226"/>
        <end position="245"/>
    </location>
</feature>
<dbReference type="EMBL" id="JALLPB020000292">
    <property type="protein sequence ID" value="KAL3810913.1"/>
    <property type="molecule type" value="Genomic_DNA"/>
</dbReference>
<evidence type="ECO:0000256" key="1">
    <source>
        <dbReference type="ARBA" id="ARBA00004651"/>
    </source>
</evidence>
<dbReference type="Proteomes" id="UP001530377">
    <property type="component" value="Unassembled WGS sequence"/>
</dbReference>
<dbReference type="PROSITE" id="PS50850">
    <property type="entry name" value="MFS"/>
    <property type="match status" value="1"/>
</dbReference>
<keyword evidence="6" id="KW-0812">Transmembrane</keyword>
<keyword evidence="9" id="KW-1185">Reference proteome</keyword>
<dbReference type="InterPro" id="IPR051084">
    <property type="entry name" value="H+-coupled_symporters"/>
</dbReference>
<evidence type="ECO:0000313" key="9">
    <source>
        <dbReference type="Proteomes" id="UP001530377"/>
    </source>
</evidence>
<dbReference type="InterPro" id="IPR011701">
    <property type="entry name" value="MFS"/>
</dbReference>
<feature type="region of interest" description="Disordered" evidence="5">
    <location>
        <begin position="1"/>
        <end position="37"/>
    </location>
</feature>
<keyword evidence="2" id="KW-0813">Transport</keyword>
<comment type="caution">
    <text evidence="8">The sequence shown here is derived from an EMBL/GenBank/DDBJ whole genome shotgun (WGS) entry which is preliminary data.</text>
</comment>
<dbReference type="PANTHER" id="PTHR43528:SF1">
    <property type="entry name" value="ALPHA-KETOGLUTARATE PERMEASE"/>
    <property type="match status" value="1"/>
</dbReference>
<gene>
    <name evidence="8" type="ORF">ACHAXA_008763</name>
</gene>
<dbReference type="GO" id="GO:0005886">
    <property type="term" value="C:plasma membrane"/>
    <property type="evidence" value="ECO:0007669"/>
    <property type="project" value="UniProtKB-SubCell"/>
</dbReference>
<evidence type="ECO:0000256" key="5">
    <source>
        <dbReference type="SAM" id="MobiDB-lite"/>
    </source>
</evidence>
<evidence type="ECO:0000256" key="3">
    <source>
        <dbReference type="ARBA" id="ARBA00022475"/>
    </source>
</evidence>
<dbReference type="InterPro" id="IPR036259">
    <property type="entry name" value="MFS_trans_sf"/>
</dbReference>
<accession>A0ABD3RDL1</accession>
<feature type="transmembrane region" description="Helical" evidence="6">
    <location>
        <begin position="192"/>
        <end position="214"/>
    </location>
</feature>
<dbReference type="GO" id="GO:0015293">
    <property type="term" value="F:symporter activity"/>
    <property type="evidence" value="ECO:0007669"/>
    <property type="project" value="UniProtKB-KW"/>
</dbReference>